<keyword evidence="5" id="KW-0411">Iron-sulfur</keyword>
<keyword evidence="1" id="KW-0004">4Fe-4S</keyword>
<dbReference type="Pfam" id="PF12831">
    <property type="entry name" value="FAD_oxidored"/>
    <property type="match status" value="1"/>
</dbReference>
<dbReference type="OrthoDB" id="9777740at2"/>
<dbReference type="RefSeq" id="WP_095622645.1">
    <property type="nucleotide sequence ID" value="NZ_NSKB01000008.1"/>
</dbReference>
<comment type="caution">
    <text evidence="6">The sequence shown here is derived from an EMBL/GenBank/DDBJ whole genome shotgun (WGS) entry which is preliminary data.</text>
</comment>
<name>A0A2A2ER75_9GAMM</name>
<keyword evidence="7" id="KW-1185">Reference proteome</keyword>
<dbReference type="EMBL" id="NSKB01000008">
    <property type="protein sequence ID" value="PAU74857.1"/>
    <property type="molecule type" value="Genomic_DNA"/>
</dbReference>
<dbReference type="GO" id="GO:0051539">
    <property type="term" value="F:4 iron, 4 sulfur cluster binding"/>
    <property type="evidence" value="ECO:0007669"/>
    <property type="project" value="UniProtKB-KW"/>
</dbReference>
<evidence type="ECO:0000313" key="7">
    <source>
        <dbReference type="Proteomes" id="UP000217771"/>
    </source>
</evidence>
<dbReference type="Proteomes" id="UP000217771">
    <property type="component" value="Unassembled WGS sequence"/>
</dbReference>
<keyword evidence="3" id="KW-0560">Oxidoreductase</keyword>
<organism evidence="6 7">
    <name type="scientific">Halomonas salipaludis</name>
    <dbReference type="NCBI Taxonomy" id="2032625"/>
    <lineage>
        <taxon>Bacteria</taxon>
        <taxon>Pseudomonadati</taxon>
        <taxon>Pseudomonadota</taxon>
        <taxon>Gammaproteobacteria</taxon>
        <taxon>Oceanospirillales</taxon>
        <taxon>Halomonadaceae</taxon>
        <taxon>Halomonas</taxon>
    </lineage>
</organism>
<keyword evidence="2" id="KW-0479">Metal-binding</keyword>
<dbReference type="PANTHER" id="PTHR43498">
    <property type="entry name" value="FERREDOXIN:COB-COM HETERODISULFIDE REDUCTASE SUBUNIT A"/>
    <property type="match status" value="1"/>
</dbReference>
<dbReference type="GO" id="GO:0046872">
    <property type="term" value="F:metal ion binding"/>
    <property type="evidence" value="ECO:0007669"/>
    <property type="project" value="UniProtKB-KW"/>
</dbReference>
<dbReference type="InterPro" id="IPR039650">
    <property type="entry name" value="HdrA-like"/>
</dbReference>
<dbReference type="AlphaFoldDB" id="A0A2A2ER75"/>
<dbReference type="SUPFAM" id="SSF51905">
    <property type="entry name" value="FAD/NAD(P)-binding domain"/>
    <property type="match status" value="1"/>
</dbReference>
<sequence>MAGSPSTETRIVRRGNARATRHLKADICVVGAGIAGMSAALQAAKLGRSVVLVDSQPALGGQAVNSIIATFCGLFSNGTHGYQFTHGIADDILSYLEEQEGAIHYRNGPNTTVVYYDEVALGRWSENSVLEADITPLLGAMLLDAHVEDGRIVRSDFMTRYGVVSIEAQGFVDASGDAALTYQAGFACREPARQGVFGTQMVVLEHIDERHQPTKQEISQRMKERGDAYGLLRREGLGFIIPGSGIAAMNMTHVETPLDPVEASAKALEGKEQASRGVEFLRQEFPECFGKARIRSFGLPGIRQTRWIVGRHHLTVEELKSGYRFDDAIGRTAWPIELHDHSDGHHWITFDEEHVHYIPLGSLVPEECHNLVAAGRCIDADAAALSSVRVMGPCIAMGMAAAHALDLAGSGSVHAIDTAAMRERVKENVEKRHYRWSEADLANKVATS</sequence>
<dbReference type="InterPro" id="IPR036188">
    <property type="entry name" value="FAD/NAD-bd_sf"/>
</dbReference>
<keyword evidence="4" id="KW-0408">Iron</keyword>
<dbReference type="PANTHER" id="PTHR43498:SF1">
    <property type="entry name" value="COB--COM HETERODISULFIDE REDUCTASE IRON-SULFUR SUBUNIT A"/>
    <property type="match status" value="1"/>
</dbReference>
<evidence type="ECO:0000256" key="2">
    <source>
        <dbReference type="ARBA" id="ARBA00022723"/>
    </source>
</evidence>
<dbReference type="GO" id="GO:0016491">
    <property type="term" value="F:oxidoreductase activity"/>
    <property type="evidence" value="ECO:0007669"/>
    <property type="project" value="UniProtKB-KW"/>
</dbReference>
<evidence type="ECO:0000256" key="1">
    <source>
        <dbReference type="ARBA" id="ARBA00022485"/>
    </source>
</evidence>
<protein>
    <submittedName>
        <fullName evidence="6">FAD-dependent oxidoreductase</fullName>
    </submittedName>
</protein>
<reference evidence="6 7" key="1">
    <citation type="submission" date="2017-08" db="EMBL/GenBank/DDBJ databases">
        <title>Halomonas alkalisoli sp. nov., isolated from saline alkaline soil.</title>
        <authorList>
            <person name="Wang D."/>
            <person name="Zhang G."/>
        </authorList>
    </citation>
    <scope>NUCLEOTIDE SEQUENCE [LARGE SCALE GENOMIC DNA]</scope>
    <source>
        <strain evidence="6 7">WRN001</strain>
    </source>
</reference>
<gene>
    <name evidence="6" type="ORF">CK498_20055</name>
</gene>
<dbReference type="Gene3D" id="3.50.50.60">
    <property type="entry name" value="FAD/NAD(P)-binding domain"/>
    <property type="match status" value="1"/>
</dbReference>
<evidence type="ECO:0000313" key="6">
    <source>
        <dbReference type="EMBL" id="PAU74857.1"/>
    </source>
</evidence>
<evidence type="ECO:0000256" key="5">
    <source>
        <dbReference type="ARBA" id="ARBA00023014"/>
    </source>
</evidence>
<accession>A0A2A2ER75</accession>
<proteinExistence type="predicted"/>
<evidence type="ECO:0000256" key="3">
    <source>
        <dbReference type="ARBA" id="ARBA00023002"/>
    </source>
</evidence>
<evidence type="ECO:0000256" key="4">
    <source>
        <dbReference type="ARBA" id="ARBA00023004"/>
    </source>
</evidence>